<dbReference type="Gene3D" id="1.10.510.10">
    <property type="entry name" value="Transferase(Phosphotransferase) domain 1"/>
    <property type="match status" value="1"/>
</dbReference>
<dbReference type="SUPFAM" id="SSF56112">
    <property type="entry name" value="Protein kinase-like (PK-like)"/>
    <property type="match status" value="1"/>
</dbReference>
<feature type="non-terminal residue" evidence="4">
    <location>
        <position position="1"/>
    </location>
</feature>
<evidence type="ECO:0000256" key="1">
    <source>
        <dbReference type="ARBA" id="ARBA00022741"/>
    </source>
</evidence>
<gene>
    <name evidence="4" type="ORF">PENTCL1PPCAC_5531</name>
</gene>
<keyword evidence="1" id="KW-0547">Nucleotide-binding</keyword>
<keyword evidence="2" id="KW-0067">ATP-binding</keyword>
<dbReference type="EMBL" id="BTSX01000002">
    <property type="protein sequence ID" value="GMS83356.1"/>
    <property type="molecule type" value="Genomic_DNA"/>
</dbReference>
<reference evidence="4" key="1">
    <citation type="submission" date="2023-10" db="EMBL/GenBank/DDBJ databases">
        <title>Genome assembly of Pristionchus species.</title>
        <authorList>
            <person name="Yoshida K."/>
            <person name="Sommer R.J."/>
        </authorList>
    </citation>
    <scope>NUCLEOTIDE SEQUENCE</scope>
    <source>
        <strain evidence="4">RS0144</strain>
    </source>
</reference>
<name>A0AAV5SJB4_9BILA</name>
<proteinExistence type="predicted"/>
<protein>
    <recommendedName>
        <fullName evidence="3">Protein kinase domain-containing protein</fullName>
    </recommendedName>
</protein>
<dbReference type="GO" id="GO:0005524">
    <property type="term" value="F:ATP binding"/>
    <property type="evidence" value="ECO:0007669"/>
    <property type="project" value="UniProtKB-KW"/>
</dbReference>
<dbReference type="InterPro" id="IPR011009">
    <property type="entry name" value="Kinase-like_dom_sf"/>
</dbReference>
<dbReference type="Gene3D" id="3.30.200.20">
    <property type="entry name" value="Phosphorylase Kinase, domain 1"/>
    <property type="match status" value="1"/>
</dbReference>
<dbReference type="Proteomes" id="UP001432027">
    <property type="component" value="Unassembled WGS sequence"/>
</dbReference>
<dbReference type="PANTHER" id="PTHR24055">
    <property type="entry name" value="MITOGEN-ACTIVATED PROTEIN KINASE"/>
    <property type="match status" value="1"/>
</dbReference>
<evidence type="ECO:0000256" key="2">
    <source>
        <dbReference type="ARBA" id="ARBA00022840"/>
    </source>
</evidence>
<organism evidence="4 5">
    <name type="scientific">Pristionchus entomophagus</name>
    <dbReference type="NCBI Taxonomy" id="358040"/>
    <lineage>
        <taxon>Eukaryota</taxon>
        <taxon>Metazoa</taxon>
        <taxon>Ecdysozoa</taxon>
        <taxon>Nematoda</taxon>
        <taxon>Chromadorea</taxon>
        <taxon>Rhabditida</taxon>
        <taxon>Rhabditina</taxon>
        <taxon>Diplogasteromorpha</taxon>
        <taxon>Diplogasteroidea</taxon>
        <taxon>Neodiplogasteridae</taxon>
        <taxon>Pristionchus</taxon>
    </lineage>
</organism>
<keyword evidence="5" id="KW-1185">Reference proteome</keyword>
<evidence type="ECO:0000259" key="3">
    <source>
        <dbReference type="PROSITE" id="PS50011"/>
    </source>
</evidence>
<evidence type="ECO:0000313" key="5">
    <source>
        <dbReference type="Proteomes" id="UP001432027"/>
    </source>
</evidence>
<dbReference type="PROSITE" id="PS50011">
    <property type="entry name" value="PROTEIN_KINASE_DOM"/>
    <property type="match status" value="1"/>
</dbReference>
<sequence length="358" mass="40648">FQNVLLLPNNSPPFYVPNRFSHYRVDNTVKGAGSLGIIKKFDSPGLPSIAIKKFTSAFQTRGQAQLVLRELNLLRTIQHDNIVHLLGNYAAGGEIYHVTYYCGDPLKLKIEQGQYTMDDAKKWTRELLRAVQHLHSNKVIHRNLHTGNICIDANNKLTLMGFGKARVIDRTQNMTEHRGTHPYMPIEQLVQWKGAYDEKVDIWSVAVLLCEMVTGYPLFATSREVAGHPLKLQIESCGRIGRPVLDKIASTNDQMQLARMSEKYERKDFIQVLRDKMEDKTGRGITVTDLLANEYALRDFIEHTIQFDPNDRLSAQEALSHQFLLTLQPWEQQLPEDDQAAMQALTASIAREIAAAPI</sequence>
<comment type="caution">
    <text evidence="4">The sequence shown here is derived from an EMBL/GenBank/DDBJ whole genome shotgun (WGS) entry which is preliminary data.</text>
</comment>
<dbReference type="InterPro" id="IPR050117">
    <property type="entry name" value="MAPK"/>
</dbReference>
<dbReference type="Pfam" id="PF00069">
    <property type="entry name" value="Pkinase"/>
    <property type="match status" value="1"/>
</dbReference>
<evidence type="ECO:0000313" key="4">
    <source>
        <dbReference type="EMBL" id="GMS83356.1"/>
    </source>
</evidence>
<dbReference type="GO" id="GO:0004672">
    <property type="term" value="F:protein kinase activity"/>
    <property type="evidence" value="ECO:0007669"/>
    <property type="project" value="InterPro"/>
</dbReference>
<dbReference type="AlphaFoldDB" id="A0AAV5SJB4"/>
<accession>A0AAV5SJB4</accession>
<feature type="domain" description="Protein kinase" evidence="3">
    <location>
        <begin position="24"/>
        <end position="324"/>
    </location>
</feature>
<dbReference type="InterPro" id="IPR000719">
    <property type="entry name" value="Prot_kinase_dom"/>
</dbReference>